<reference evidence="2" key="1">
    <citation type="journal article" date="2019" name="Int. J. Syst. Evol. Microbiol.">
        <title>The Global Catalogue of Microorganisms (GCM) 10K type strain sequencing project: providing services to taxonomists for standard genome sequencing and annotation.</title>
        <authorList>
            <consortium name="The Broad Institute Genomics Platform"/>
            <consortium name="The Broad Institute Genome Sequencing Center for Infectious Disease"/>
            <person name="Wu L."/>
            <person name="Ma J."/>
        </authorList>
    </citation>
    <scope>NUCLEOTIDE SEQUENCE [LARGE SCALE GENOMIC DNA]</scope>
    <source>
        <strain evidence="2">JCM 17927</strain>
    </source>
</reference>
<organism evidence="1 2">
    <name type="scientific">Nibrella saemangeumensis</name>
    <dbReference type="NCBI Taxonomy" id="1084526"/>
    <lineage>
        <taxon>Bacteria</taxon>
        <taxon>Pseudomonadati</taxon>
        <taxon>Bacteroidota</taxon>
        <taxon>Cytophagia</taxon>
        <taxon>Cytophagales</taxon>
        <taxon>Spirosomataceae</taxon>
        <taxon>Nibrella</taxon>
    </lineage>
</organism>
<accession>A0ABP8NGR4</accession>
<gene>
    <name evidence="1" type="ORF">GCM10023189_49330</name>
</gene>
<protein>
    <submittedName>
        <fullName evidence="1">Uncharacterized protein</fullName>
    </submittedName>
</protein>
<dbReference type="Proteomes" id="UP001501175">
    <property type="component" value="Unassembled WGS sequence"/>
</dbReference>
<comment type="caution">
    <text evidence="1">The sequence shown here is derived from an EMBL/GenBank/DDBJ whole genome shotgun (WGS) entry which is preliminary data.</text>
</comment>
<name>A0ABP8NGR4_9BACT</name>
<dbReference type="EMBL" id="BAABHD010000081">
    <property type="protein sequence ID" value="GAA4466736.1"/>
    <property type="molecule type" value="Genomic_DNA"/>
</dbReference>
<keyword evidence="2" id="KW-1185">Reference proteome</keyword>
<evidence type="ECO:0000313" key="1">
    <source>
        <dbReference type="EMBL" id="GAA4466736.1"/>
    </source>
</evidence>
<sequence>MLRRTTVFDEISMFIAGMNPERVIDFKPSAVHQQRLDFLLDKQKEAPLSTEERSELEQYLIINRIVGLAKARALKMLHR</sequence>
<dbReference type="RefSeq" id="WP_345248095.1">
    <property type="nucleotide sequence ID" value="NZ_BAABHD010000081.1"/>
</dbReference>
<evidence type="ECO:0000313" key="2">
    <source>
        <dbReference type="Proteomes" id="UP001501175"/>
    </source>
</evidence>
<proteinExistence type="predicted"/>